<dbReference type="NCBIfam" id="TIGR02832">
    <property type="entry name" value="spo_yunB"/>
    <property type="match status" value="1"/>
</dbReference>
<dbReference type="Pfam" id="PF09560">
    <property type="entry name" value="Spore_YunB"/>
    <property type="match status" value="1"/>
</dbReference>
<dbReference type="InterPro" id="IPR014197">
    <property type="entry name" value="Sporulation_prot_YunB"/>
</dbReference>
<evidence type="ECO:0000313" key="2">
    <source>
        <dbReference type="EMBL" id="UQZ83404.1"/>
    </source>
</evidence>
<gene>
    <name evidence="2" type="primary">yunB</name>
    <name evidence="2" type="ORF">SK3146_02591</name>
</gene>
<protein>
    <submittedName>
        <fullName evidence="2">Sporulation protein YunB</fullName>
    </submittedName>
</protein>
<reference evidence="2" key="2">
    <citation type="journal article" date="2021" name="J Anim Sci Technol">
        <title>Complete genome sequence of Paenibacillus konkukensis sp. nov. SK3146 as a potential probiotic strain.</title>
        <authorList>
            <person name="Jung H.I."/>
            <person name="Park S."/>
            <person name="Niu K.M."/>
            <person name="Lee S.W."/>
            <person name="Kothari D."/>
            <person name="Yi K.J."/>
            <person name="Kim S.K."/>
        </authorList>
    </citation>
    <scope>NUCLEOTIDE SEQUENCE</scope>
    <source>
        <strain evidence="2">SK3146</strain>
    </source>
</reference>
<proteinExistence type="predicted"/>
<reference evidence="2" key="1">
    <citation type="submission" date="2018-02" db="EMBL/GenBank/DDBJ databases">
        <authorList>
            <person name="Kim S.-K."/>
            <person name="Jung H.-I."/>
            <person name="Lee S.-W."/>
        </authorList>
    </citation>
    <scope>NUCLEOTIDE SEQUENCE</scope>
    <source>
        <strain evidence="2">SK3146</strain>
    </source>
</reference>
<accession>A0ABY4RNT8</accession>
<feature type="region of interest" description="Disordered" evidence="1">
    <location>
        <begin position="219"/>
        <end position="270"/>
    </location>
</feature>
<dbReference type="EMBL" id="CP027059">
    <property type="protein sequence ID" value="UQZ83404.1"/>
    <property type="molecule type" value="Genomic_DNA"/>
</dbReference>
<organism evidence="2 3">
    <name type="scientific">Paenibacillus konkukensis</name>
    <dbReference type="NCBI Taxonomy" id="2020716"/>
    <lineage>
        <taxon>Bacteria</taxon>
        <taxon>Bacillati</taxon>
        <taxon>Bacillota</taxon>
        <taxon>Bacilli</taxon>
        <taxon>Bacillales</taxon>
        <taxon>Paenibacillaceae</taxon>
        <taxon>Paenibacillus</taxon>
    </lineage>
</organism>
<sequence length="270" mass="29247">MPMLKRRWKSSPTGAKKMRRNLLLLFLIFVLFAVQSFIYLEKNLWPPLVNLAKVRLKQIATQSINTAISDRLSLGTNYEQLIDWRTDKNGKITGFMLNYSEHMRITSDTIKTVEGQLLNLQSIPEHIPLGQAMHSSILASFGPNIPVRLVPAGNVKVDLNTRYQNAGINMILVEVYIHIVAEVSVIIPFDSEPEVVETEVPVSYALVVGDVPTYYFDGKGNPAGSNTPPPSLALPPGINSMMNKDGSAAAGTGAGAAAGSAKSGAESAAK</sequence>
<dbReference type="Proteomes" id="UP001057134">
    <property type="component" value="Chromosome"/>
</dbReference>
<keyword evidence="3" id="KW-1185">Reference proteome</keyword>
<evidence type="ECO:0000313" key="3">
    <source>
        <dbReference type="Proteomes" id="UP001057134"/>
    </source>
</evidence>
<evidence type="ECO:0000256" key="1">
    <source>
        <dbReference type="SAM" id="MobiDB-lite"/>
    </source>
</evidence>
<name>A0ABY4RNT8_9BACL</name>
<feature type="compositionally biased region" description="Low complexity" evidence="1">
    <location>
        <begin position="246"/>
        <end position="270"/>
    </location>
</feature>